<comment type="caution">
    <text evidence="2">The sequence shown here is derived from an EMBL/GenBank/DDBJ whole genome shotgun (WGS) entry which is preliminary data.</text>
</comment>
<accession>A0A3D4T022</accession>
<sequence>MSVRARRLWDVDSLADGWALTLDNGHTLRVGTLDDAPAAVRNYLDARQPAGSGGADHSAVEVVLTIEPESGIGDPAPTYFENRRPTDEGTPVFEPVAEPVIEPIVEAPAEPEPVAEPVTAEASDATPDDASYAASYAEPGGMELMLMLLSAREDAPDFASAATAVLPWISDLAGHHRPQCLADLRLALTTAANEYSYGDLESAVTRWKPGTRAAVVDAPPEPDPVDFLTGYPAAAYQSPRQREEAHYGADLSTPSPTGADLSGTERPGSRHRAGRHRL</sequence>
<dbReference type="EMBL" id="DQID01000229">
    <property type="protein sequence ID" value="HCT14869.1"/>
    <property type="molecule type" value="Genomic_DNA"/>
</dbReference>
<evidence type="ECO:0000313" key="2">
    <source>
        <dbReference type="EMBL" id="HCT14869.1"/>
    </source>
</evidence>
<dbReference type="AlphaFoldDB" id="A0A3D4T022"/>
<protein>
    <submittedName>
        <fullName evidence="2">Uncharacterized protein</fullName>
    </submittedName>
</protein>
<reference evidence="2 3" key="1">
    <citation type="journal article" date="2018" name="Nat. Biotechnol.">
        <title>A standardized bacterial taxonomy based on genome phylogeny substantially revises the tree of life.</title>
        <authorList>
            <person name="Parks D.H."/>
            <person name="Chuvochina M."/>
            <person name="Waite D.W."/>
            <person name="Rinke C."/>
            <person name="Skarshewski A."/>
            <person name="Chaumeil P.A."/>
            <person name="Hugenholtz P."/>
        </authorList>
    </citation>
    <scope>NUCLEOTIDE SEQUENCE [LARGE SCALE GENOMIC DNA]</scope>
    <source>
        <strain evidence="2">UBA11247</strain>
    </source>
</reference>
<name>A0A3D4T022_9CORY</name>
<proteinExistence type="predicted"/>
<feature type="compositionally biased region" description="Basic residues" evidence="1">
    <location>
        <begin position="269"/>
        <end position="278"/>
    </location>
</feature>
<organism evidence="2 3">
    <name type="scientific">Corynebacterium nuruki</name>
    <dbReference type="NCBI Taxonomy" id="1032851"/>
    <lineage>
        <taxon>Bacteria</taxon>
        <taxon>Bacillati</taxon>
        <taxon>Actinomycetota</taxon>
        <taxon>Actinomycetes</taxon>
        <taxon>Mycobacteriales</taxon>
        <taxon>Corynebacteriaceae</taxon>
        <taxon>Corynebacterium</taxon>
    </lineage>
</organism>
<dbReference type="STRING" id="863239.GCA_000213935_00127"/>
<evidence type="ECO:0000256" key="1">
    <source>
        <dbReference type="SAM" id="MobiDB-lite"/>
    </source>
</evidence>
<evidence type="ECO:0000313" key="3">
    <source>
        <dbReference type="Proteomes" id="UP000261739"/>
    </source>
</evidence>
<dbReference type="Proteomes" id="UP000261739">
    <property type="component" value="Unassembled WGS sequence"/>
</dbReference>
<gene>
    <name evidence="2" type="ORF">DIW82_08820</name>
</gene>
<feature type="region of interest" description="Disordered" evidence="1">
    <location>
        <begin position="235"/>
        <end position="278"/>
    </location>
</feature>